<keyword evidence="3" id="KW-1185">Reference proteome</keyword>
<protein>
    <submittedName>
        <fullName evidence="2">Uncharacterized protein</fullName>
    </submittedName>
</protein>
<evidence type="ECO:0000256" key="1">
    <source>
        <dbReference type="SAM" id="Phobius"/>
    </source>
</evidence>
<name>A0ABV1RWL9_9BACT</name>
<proteinExistence type="predicted"/>
<feature type="transmembrane region" description="Helical" evidence="1">
    <location>
        <begin position="108"/>
        <end position="127"/>
    </location>
</feature>
<feature type="transmembrane region" description="Helical" evidence="1">
    <location>
        <begin position="6"/>
        <end position="26"/>
    </location>
</feature>
<gene>
    <name evidence="2" type="ORF">ABS362_14705</name>
</gene>
<dbReference type="RefSeq" id="WP_350413251.1">
    <property type="nucleotide sequence ID" value="NZ_JBEOKT010000014.1"/>
</dbReference>
<dbReference type="Proteomes" id="UP001476807">
    <property type="component" value="Unassembled WGS sequence"/>
</dbReference>
<dbReference type="EMBL" id="JBEOKT010000014">
    <property type="protein sequence ID" value="MER2998801.1"/>
    <property type="molecule type" value="Genomic_DNA"/>
</dbReference>
<feature type="transmembrane region" description="Helical" evidence="1">
    <location>
        <begin position="47"/>
        <end position="67"/>
    </location>
</feature>
<accession>A0ABV1RWL9</accession>
<feature type="transmembrane region" description="Helical" evidence="1">
    <location>
        <begin position="79"/>
        <end position="96"/>
    </location>
</feature>
<reference evidence="2 3" key="1">
    <citation type="submission" date="2024-06" db="EMBL/GenBank/DDBJ databases">
        <title>Pontibacter populi HYL7-15.</title>
        <authorList>
            <person name="Kim M.K."/>
        </authorList>
    </citation>
    <scope>NUCLEOTIDE SEQUENCE [LARGE SCALE GENOMIC DNA]</scope>
    <source>
        <strain evidence="2 3">HYL7-15</strain>
    </source>
</reference>
<evidence type="ECO:0000313" key="2">
    <source>
        <dbReference type="EMBL" id="MER2998801.1"/>
    </source>
</evidence>
<evidence type="ECO:0000313" key="3">
    <source>
        <dbReference type="Proteomes" id="UP001476807"/>
    </source>
</evidence>
<feature type="transmembrane region" description="Helical" evidence="1">
    <location>
        <begin position="147"/>
        <end position="164"/>
    </location>
</feature>
<feature type="transmembrane region" description="Helical" evidence="1">
    <location>
        <begin position="171"/>
        <end position="192"/>
    </location>
</feature>
<keyword evidence="1" id="KW-0472">Membrane</keyword>
<keyword evidence="1" id="KW-1133">Transmembrane helix</keyword>
<keyword evidence="1" id="KW-0812">Transmembrane</keyword>
<organism evidence="2 3">
    <name type="scientific">Pontibacter populi</name>
    <dbReference type="NCBI Taxonomy" id="890055"/>
    <lineage>
        <taxon>Bacteria</taxon>
        <taxon>Pseudomonadati</taxon>
        <taxon>Bacteroidota</taxon>
        <taxon>Cytophagia</taxon>
        <taxon>Cytophagales</taxon>
        <taxon>Hymenobacteraceae</taxon>
        <taxon>Pontibacter</taxon>
    </lineage>
</organism>
<comment type="caution">
    <text evidence="2">The sequence shown here is derived from an EMBL/GenBank/DDBJ whole genome shotgun (WGS) entry which is preliminary data.</text>
</comment>
<feature type="transmembrane region" description="Helical" evidence="1">
    <location>
        <begin position="212"/>
        <end position="233"/>
    </location>
</feature>
<sequence>METTYFPFAQAGFIVLTAICVLLLLWGTHKTFIRMGYTTALATKRTAIVGGILIAWLAVASFLSLAGITRDFSGTPPKFFIIIIIPLVAILTLTFHPKYREFIKHVPASWLMYIQVFRVPVEIFLWWQFLDGLTPVQMTFEGRNMDVLTGITAPLFAWICYGQGRRLLKLALAWNIAGMVLLLNIVITAILSAPVPFRVFMNEPANTLVAEFPIVFLPAFLVPLAYSMHFFFFRKAYLQQTSSTRDTTIAKATL</sequence>